<gene>
    <name evidence="2" type="ORF">MTR64_20975</name>
</gene>
<dbReference type="Pfam" id="PF02627">
    <property type="entry name" value="CMD"/>
    <property type="match status" value="1"/>
</dbReference>
<protein>
    <submittedName>
        <fullName evidence="2">Carboxymuconolactone decarboxylase family protein</fullName>
    </submittedName>
</protein>
<dbReference type="Proteomes" id="UP001162880">
    <property type="component" value="Unassembled WGS sequence"/>
</dbReference>
<dbReference type="Gene3D" id="1.20.1290.10">
    <property type="entry name" value="AhpD-like"/>
    <property type="match status" value="1"/>
</dbReference>
<name>A0ABT0B7K3_9SPHN</name>
<dbReference type="PANTHER" id="PTHR34846:SF11">
    <property type="entry name" value="4-CARBOXYMUCONOLACTONE DECARBOXYLASE FAMILY PROTEIN (AFU_ORTHOLOGUE AFUA_6G11590)"/>
    <property type="match status" value="1"/>
</dbReference>
<organism evidence="2 3">
    <name type="scientific">Novosphingobium album</name>
    <name type="common">ex Hu et al. 2023</name>
    <dbReference type="NCBI Taxonomy" id="2930093"/>
    <lineage>
        <taxon>Bacteria</taxon>
        <taxon>Pseudomonadati</taxon>
        <taxon>Pseudomonadota</taxon>
        <taxon>Alphaproteobacteria</taxon>
        <taxon>Sphingomonadales</taxon>
        <taxon>Sphingomonadaceae</taxon>
        <taxon>Novosphingobium</taxon>
    </lineage>
</organism>
<dbReference type="RefSeq" id="WP_243996502.1">
    <property type="nucleotide sequence ID" value="NZ_JALHLE010000056.1"/>
</dbReference>
<keyword evidence="3" id="KW-1185">Reference proteome</keyword>
<sequence>MDGFPHVTRDQLDPQQLEYWNELTTGPRGFYTGGPDTQRLPDLYNAWMQFPEFGMIMLQLGDAVRARKDLPGRLREIIVLVTSARLGAMVEFDFHVPFALNEGLTQNLIDALREGHEPPFADDAERATWEANLQLLDTATLTAEVRNRLIAAIGYPGLVELFATVMLYVVTAWTTNVARVKLAEDFSADPEKLKAFFSGKPIHSN</sequence>
<dbReference type="InterPro" id="IPR029032">
    <property type="entry name" value="AhpD-like"/>
</dbReference>
<proteinExistence type="predicted"/>
<accession>A0ABT0B7K3</accession>
<dbReference type="InterPro" id="IPR003779">
    <property type="entry name" value="CMD-like"/>
</dbReference>
<evidence type="ECO:0000313" key="2">
    <source>
        <dbReference type="EMBL" id="MCJ2181045.1"/>
    </source>
</evidence>
<feature type="domain" description="Carboxymuconolactone decarboxylase-like" evidence="1">
    <location>
        <begin position="51"/>
        <end position="130"/>
    </location>
</feature>
<evidence type="ECO:0000313" key="3">
    <source>
        <dbReference type="Proteomes" id="UP001162880"/>
    </source>
</evidence>
<comment type="caution">
    <text evidence="2">The sequence shown here is derived from an EMBL/GenBank/DDBJ whole genome shotgun (WGS) entry which is preliminary data.</text>
</comment>
<evidence type="ECO:0000259" key="1">
    <source>
        <dbReference type="Pfam" id="PF02627"/>
    </source>
</evidence>
<dbReference type="PANTHER" id="PTHR34846">
    <property type="entry name" value="4-CARBOXYMUCONOLACTONE DECARBOXYLASE FAMILY PROTEIN (AFU_ORTHOLOGUE AFUA_6G11590)"/>
    <property type="match status" value="1"/>
</dbReference>
<dbReference type="EMBL" id="JALHLE010000056">
    <property type="protein sequence ID" value="MCJ2181045.1"/>
    <property type="molecule type" value="Genomic_DNA"/>
</dbReference>
<reference evidence="2" key="1">
    <citation type="submission" date="2022-03" db="EMBL/GenBank/DDBJ databases">
        <title>Identification of a novel bacterium isolated from mangrove sediments.</title>
        <authorList>
            <person name="Pan X."/>
        </authorList>
    </citation>
    <scope>NUCLEOTIDE SEQUENCE</scope>
    <source>
        <strain evidence="2">B2580</strain>
    </source>
</reference>
<dbReference type="SUPFAM" id="SSF69118">
    <property type="entry name" value="AhpD-like"/>
    <property type="match status" value="1"/>
</dbReference>